<dbReference type="AlphaFoldDB" id="A0AAD4X8T7"/>
<protein>
    <submittedName>
        <fullName evidence="1">Uncharacterized protein</fullName>
    </submittedName>
</protein>
<reference evidence="1" key="1">
    <citation type="submission" date="2022-04" db="EMBL/GenBank/DDBJ databases">
        <title>A functionally conserved STORR gene fusion in Papaver species that diverged 16.8 million years ago.</title>
        <authorList>
            <person name="Catania T."/>
        </authorList>
    </citation>
    <scope>NUCLEOTIDE SEQUENCE</scope>
    <source>
        <strain evidence="1">S-188037</strain>
    </source>
</reference>
<dbReference type="EMBL" id="JAJJMB010014260">
    <property type="protein sequence ID" value="KAI3861672.1"/>
    <property type="molecule type" value="Genomic_DNA"/>
</dbReference>
<dbReference type="Proteomes" id="UP001202328">
    <property type="component" value="Unassembled WGS sequence"/>
</dbReference>
<sequence>MDVRPVTVASEVVETILGVPRPGSVPLQLDSDIVLNTGTLDAVFRAPIRTVKSIPRGCRLAFSYAFKASLLKVAAEPNLTRNWVHLLLLPRCTLRVFRPQGRAECRSGNRKATQQTQILRALATWGESGGTQHLIKEVLQIPRPGGFRGVDADAKEIDNMLTNILTCLRKVADGHFTAAVKAISSSGLFRSTKLTKVVFLSYTAGASRVHFH</sequence>
<gene>
    <name evidence="1" type="ORF">MKW98_000624</name>
</gene>
<accession>A0AAD4X8T7</accession>
<evidence type="ECO:0000313" key="2">
    <source>
        <dbReference type="Proteomes" id="UP001202328"/>
    </source>
</evidence>
<comment type="caution">
    <text evidence="1">The sequence shown here is derived from an EMBL/GenBank/DDBJ whole genome shotgun (WGS) entry which is preliminary data.</text>
</comment>
<organism evidence="1 2">
    <name type="scientific">Papaver atlanticum</name>
    <dbReference type="NCBI Taxonomy" id="357466"/>
    <lineage>
        <taxon>Eukaryota</taxon>
        <taxon>Viridiplantae</taxon>
        <taxon>Streptophyta</taxon>
        <taxon>Embryophyta</taxon>
        <taxon>Tracheophyta</taxon>
        <taxon>Spermatophyta</taxon>
        <taxon>Magnoliopsida</taxon>
        <taxon>Ranunculales</taxon>
        <taxon>Papaveraceae</taxon>
        <taxon>Papaveroideae</taxon>
        <taxon>Papaver</taxon>
    </lineage>
</organism>
<name>A0AAD4X8T7_9MAGN</name>
<proteinExistence type="predicted"/>
<evidence type="ECO:0000313" key="1">
    <source>
        <dbReference type="EMBL" id="KAI3861672.1"/>
    </source>
</evidence>
<keyword evidence="2" id="KW-1185">Reference proteome</keyword>